<keyword evidence="10" id="KW-1185">Reference proteome</keyword>
<keyword evidence="3 7" id="KW-0812">Transmembrane</keyword>
<evidence type="ECO:0000313" key="10">
    <source>
        <dbReference type="Proteomes" id="UP000078287"/>
    </source>
</evidence>
<dbReference type="RefSeq" id="WP_066785099.1">
    <property type="nucleotide sequence ID" value="NZ_LWQS01000041.1"/>
</dbReference>
<dbReference type="InterPro" id="IPR015927">
    <property type="entry name" value="Peptidase_S24_S26A/B/C"/>
</dbReference>
<feature type="transmembrane region" description="Helical" evidence="7">
    <location>
        <begin position="399"/>
        <end position="420"/>
    </location>
</feature>
<gene>
    <name evidence="9" type="ORF">A6A03_11290</name>
</gene>
<dbReference type="Proteomes" id="UP000078287">
    <property type="component" value="Unassembled WGS sequence"/>
</dbReference>
<keyword evidence="2" id="KW-0645">Protease</keyword>
<dbReference type="Gene3D" id="2.10.109.10">
    <property type="entry name" value="Umud Fragment, subunit A"/>
    <property type="match status" value="1"/>
</dbReference>
<keyword evidence="2" id="KW-0378">Hydrolase</keyword>
<dbReference type="GO" id="GO:0004252">
    <property type="term" value="F:serine-type endopeptidase activity"/>
    <property type="evidence" value="ECO:0007669"/>
    <property type="project" value="UniProtKB-UniRule"/>
</dbReference>
<sequence length="580" mass="63634">MKLGRTVIGRWLGGLAILLGLALIWWLFAPRSLGGVAQFVVINGNSMAPLYRRGDLVITRAADDYALGDIVTYRHPEIGLVIHRIIGQDGERWQLKGDHNDFVDPYEPLTTEIEGRAWLHIPWLGSGLVLARQYWWLIILALAGGMVMAQPRATGRRRRPRHTIVQPVEAAMAAVTLCALGAIVAGMLAGYAFLQPASRVVNEPVIYRQQGTFTYLADAPPGIYDTAQAQTGDPVYFQLSSTLAVTFHYELANVATASGTIGLNAEVSAANGWRRRLALAPAQPFEGAEATVRGVINLTDLRALIAQLEQQTSLSNQYYLLAITPDVVVNGEVDGLAFSDAFSPQLLFRFDKAQLTLVNPADDRQGLAPRAEGQVARTRIEPARLSLLFFSLEVESARWWGMVIAGGLAVAAIAIGWPLWRRWQSDETMRIQFWYGNLIITGAAPHVDLPRAAVATMADLARLAQRAGGLIIRDTGSEPNQYVLIDDGTVYVYQASDSGPEAHQRVTPAPVAHHPPPADWRDQFIAALRETGLVSEACQAVGVDPFTAYRERSQNPAFAQAWREARQQHWEAATEQRGEA</sequence>
<comment type="subcellular location">
    <subcellularLocation>
        <location evidence="1">Membrane</location>
    </subcellularLocation>
</comment>
<evidence type="ECO:0000256" key="3">
    <source>
        <dbReference type="ARBA" id="ARBA00022692"/>
    </source>
</evidence>
<dbReference type="GO" id="GO:0016020">
    <property type="term" value="C:membrane"/>
    <property type="evidence" value="ECO:0007669"/>
    <property type="project" value="UniProtKB-SubCell"/>
</dbReference>
<dbReference type="GO" id="GO:0009003">
    <property type="term" value="F:signal peptidase activity"/>
    <property type="evidence" value="ECO:0007669"/>
    <property type="project" value="UniProtKB-EC"/>
</dbReference>
<evidence type="ECO:0000256" key="5">
    <source>
        <dbReference type="ARBA" id="ARBA00023136"/>
    </source>
</evidence>
<feature type="transmembrane region" description="Helical" evidence="7">
    <location>
        <begin position="7"/>
        <end position="28"/>
    </location>
</feature>
<protein>
    <recommendedName>
        <fullName evidence="6">Signal peptidase I</fullName>
        <ecNumber evidence="6">3.4.21.89</ecNumber>
    </recommendedName>
</protein>
<dbReference type="OrthoDB" id="3178064at2"/>
<organism evidence="9 10">
    <name type="scientific">Chloroflexus islandicus</name>
    <dbReference type="NCBI Taxonomy" id="1707952"/>
    <lineage>
        <taxon>Bacteria</taxon>
        <taxon>Bacillati</taxon>
        <taxon>Chloroflexota</taxon>
        <taxon>Chloroflexia</taxon>
        <taxon>Chloroflexales</taxon>
        <taxon>Chloroflexineae</taxon>
        <taxon>Chloroflexaceae</taxon>
        <taxon>Chloroflexus</taxon>
    </lineage>
</organism>
<comment type="caution">
    <text evidence="9">The sequence shown here is derived from an EMBL/GenBank/DDBJ whole genome shotgun (WGS) entry which is preliminary data.</text>
</comment>
<evidence type="ECO:0000256" key="1">
    <source>
        <dbReference type="ARBA" id="ARBA00004370"/>
    </source>
</evidence>
<keyword evidence="4 7" id="KW-1133">Transmembrane helix</keyword>
<evidence type="ECO:0000256" key="4">
    <source>
        <dbReference type="ARBA" id="ARBA00022989"/>
    </source>
</evidence>
<dbReference type="AlphaFoldDB" id="A0A178MG06"/>
<dbReference type="EC" id="3.4.21.89" evidence="6"/>
<feature type="transmembrane region" description="Helical" evidence="7">
    <location>
        <begin position="133"/>
        <end position="149"/>
    </location>
</feature>
<dbReference type="GO" id="GO:0006465">
    <property type="term" value="P:signal peptide processing"/>
    <property type="evidence" value="ECO:0007669"/>
    <property type="project" value="UniProtKB-UniRule"/>
</dbReference>
<dbReference type="EMBL" id="LWQS01000041">
    <property type="protein sequence ID" value="OAN46884.1"/>
    <property type="molecule type" value="Genomic_DNA"/>
</dbReference>
<dbReference type="CDD" id="cd06462">
    <property type="entry name" value="Peptidase_S24_S26"/>
    <property type="match status" value="1"/>
</dbReference>
<evidence type="ECO:0000259" key="8">
    <source>
        <dbReference type="Pfam" id="PF00717"/>
    </source>
</evidence>
<proteinExistence type="predicted"/>
<dbReference type="InterPro" id="IPR001733">
    <property type="entry name" value="Peptidase_S26B"/>
</dbReference>
<feature type="transmembrane region" description="Helical" evidence="7">
    <location>
        <begin position="170"/>
        <end position="194"/>
    </location>
</feature>
<evidence type="ECO:0000256" key="2">
    <source>
        <dbReference type="ARBA" id="ARBA00022670"/>
    </source>
</evidence>
<reference evidence="9 10" key="1">
    <citation type="submission" date="2016-04" db="EMBL/GenBank/DDBJ databases">
        <title>Chloroflexus islandicus sp. nov., a thermophilic filamentous anoxygenic phototrophic bacterium from geyser Strokkur (Iceland).</title>
        <authorList>
            <person name="Gaisin V.A."/>
            <person name="Kalashnikov A.M."/>
            <person name="Sukhacheva M.V."/>
            <person name="Grouzdev D.S."/>
            <person name="Ivanov T.M."/>
            <person name="Kuznetsov B."/>
            <person name="Gorlenko V.M."/>
        </authorList>
    </citation>
    <scope>NUCLEOTIDE SEQUENCE [LARGE SCALE GENOMIC DNA]</scope>
    <source>
        <strain evidence="10">isl-2</strain>
    </source>
</reference>
<dbReference type="NCBIfam" id="TIGR02228">
    <property type="entry name" value="sigpep_I_arch"/>
    <property type="match status" value="1"/>
</dbReference>
<dbReference type="STRING" id="1707952.A6A03_11290"/>
<evidence type="ECO:0000256" key="6">
    <source>
        <dbReference type="NCBIfam" id="TIGR02228"/>
    </source>
</evidence>
<dbReference type="SUPFAM" id="SSF51306">
    <property type="entry name" value="LexA/Signal peptidase"/>
    <property type="match status" value="1"/>
</dbReference>
<dbReference type="Pfam" id="PF00717">
    <property type="entry name" value="Peptidase_S24"/>
    <property type="match status" value="1"/>
</dbReference>
<dbReference type="InterPro" id="IPR036286">
    <property type="entry name" value="LexA/Signal_pep-like_sf"/>
</dbReference>
<name>A0A178MG06_9CHLR</name>
<evidence type="ECO:0000256" key="7">
    <source>
        <dbReference type="SAM" id="Phobius"/>
    </source>
</evidence>
<accession>A0A178MG06</accession>
<evidence type="ECO:0000313" key="9">
    <source>
        <dbReference type="EMBL" id="OAN46884.1"/>
    </source>
</evidence>
<feature type="domain" description="Peptidase S24/S26A/S26B/S26C" evidence="8">
    <location>
        <begin position="39"/>
        <end position="101"/>
    </location>
</feature>
<keyword evidence="5 7" id="KW-0472">Membrane</keyword>